<keyword evidence="5" id="KW-0677">Repeat</keyword>
<evidence type="ECO:0000256" key="14">
    <source>
        <dbReference type="SAM" id="SignalP"/>
    </source>
</evidence>
<reference evidence="19" key="1">
    <citation type="submission" date="2025-08" db="UniProtKB">
        <authorList>
            <consortium name="RefSeq"/>
        </authorList>
    </citation>
    <scope>IDENTIFICATION</scope>
    <source>
        <strain evidence="19">J_2021</strain>
        <tissue evidence="19">Erythrocytes</tissue>
    </source>
</reference>
<evidence type="ECO:0000256" key="9">
    <source>
        <dbReference type="ARBA" id="ARBA00023180"/>
    </source>
</evidence>
<dbReference type="Gene3D" id="2.10.70.10">
    <property type="entry name" value="Complement Module, domain 1"/>
    <property type="match status" value="4"/>
</dbReference>
<dbReference type="SUPFAM" id="SSF57535">
    <property type="entry name" value="Complement control module/SCR domain"/>
    <property type="match status" value="4"/>
</dbReference>
<keyword evidence="12" id="KW-0768">Sushi</keyword>
<keyword evidence="9" id="KW-0325">Glycoprotein</keyword>
<keyword evidence="3 13" id="KW-0812">Transmembrane</keyword>
<evidence type="ECO:0000256" key="10">
    <source>
        <dbReference type="PROSITE-ProRule" id="PRU00076"/>
    </source>
</evidence>
<evidence type="ECO:0000256" key="5">
    <source>
        <dbReference type="ARBA" id="ARBA00022737"/>
    </source>
</evidence>
<keyword evidence="18" id="KW-1185">Reference proteome</keyword>
<dbReference type="CDD" id="cd00054">
    <property type="entry name" value="EGF_CA"/>
    <property type="match status" value="3"/>
</dbReference>
<feature type="domain" description="SRCR" evidence="16">
    <location>
        <begin position="378"/>
        <end position="462"/>
    </location>
</feature>
<dbReference type="Gene3D" id="2.10.25.10">
    <property type="entry name" value="Laminin"/>
    <property type="match status" value="3"/>
</dbReference>
<sequence>MTTERIVLLLVLPLSLVLLLPCHAQLQDDTSTQDVCKKCHTNATCLRKNNTYSCICNYGLIGNGRTHCLDKDECQIGSHKICGDQTACHNTHGSFFCVCLDGYRPSNNHRHFIPNDGTFCTDIDECESADICGYKGKCKNTPGNYECYCMEGYQLKSGTEPFQAYGDIACVDIDECEAEDICGPNAQCKNVLGSHECYCMEGYKLNNGMEPFQATGHINVCSVVDCGLPPALPHTQMDLEGNTTFGSRVTYRCDPGFTANAGHDISICTSHGTWKGDSLVCTVIDCGLPPILPNMLINSSNNTTFGSNVTYRCMKGYGAVSGNGVARCTQNGKWEAANLSCQVVDCGQPPSIQHASSRFARNTTLGNNITYECMSGYVKQSGNGITVCNEDGKWDGVDLICKEINCGQPTSVSNAQMILSGSTNLGSKVEYECLRGFYNSGGRSISRCTENGKWEDVNITCKVNETLIGNMTIFNETCLQWRKSSEIIDWEILYKFTILGKGWDQEHFAHERDFEFITNNSFRCLDLLPGRNYMVIMRAVFLEMQEIPINITLETAMMMRFGEITLFNTTCLQWAKSSGKTEVLEEYTVLIKGHAWNPQKIFLNILFNFSTSSRNPVLCLLLPSEEEYIINVTESSTELSASVPLNTSGHANSNEDISGTAPLDETCLRWYRIIDDNGMQEIYRIHVQEAKGQPKQNHQQLLFNISADQGTSEVCFKIATDRQQQLYVTEAPSPLEYNITREIDPPLPYVQFALKSGQLPKVSIQKTDQHATFSSYQVFVKHLDPLCSFTCESLEAVTYFHNVSKTRAYITAEFSPSDIPEVLEFSLGDRQYYGEFYNAPLRQEKDYCVILRIISKWKKVPVCIFVAEIKGYTPLRNNMNIVLPGSVAFVCFIVFFSYSAARCCKRR</sequence>
<dbReference type="InterPro" id="IPR001881">
    <property type="entry name" value="EGF-like_Ca-bd_dom"/>
</dbReference>
<evidence type="ECO:0000256" key="13">
    <source>
        <dbReference type="SAM" id="Phobius"/>
    </source>
</evidence>
<feature type="domain" description="Sushi" evidence="17">
    <location>
        <begin position="344"/>
        <end position="403"/>
    </location>
</feature>
<evidence type="ECO:0000256" key="11">
    <source>
        <dbReference type="PROSITE-ProRule" id="PRU00196"/>
    </source>
</evidence>
<dbReference type="PROSITE" id="PS50026">
    <property type="entry name" value="EGF_3"/>
    <property type="match status" value="3"/>
</dbReference>
<dbReference type="RefSeq" id="XP_018095457.1">
    <property type="nucleotide sequence ID" value="XM_018239968.2"/>
</dbReference>
<keyword evidence="6 13" id="KW-1133">Transmembrane helix</keyword>
<feature type="domain" description="EGF-like" evidence="15">
    <location>
        <begin position="172"/>
        <end position="209"/>
    </location>
</feature>
<evidence type="ECO:0000313" key="20">
    <source>
        <dbReference type="Xenbase" id="XB-GENE-17339278"/>
    </source>
</evidence>
<dbReference type="Pfam" id="PF07645">
    <property type="entry name" value="EGF_CA"/>
    <property type="match status" value="3"/>
</dbReference>
<evidence type="ECO:0000256" key="3">
    <source>
        <dbReference type="ARBA" id="ARBA00022692"/>
    </source>
</evidence>
<dbReference type="PROSITE" id="PS50287">
    <property type="entry name" value="SRCR_2"/>
    <property type="match status" value="1"/>
</dbReference>
<dbReference type="InterPro" id="IPR009017">
    <property type="entry name" value="GFP"/>
</dbReference>
<feature type="domain" description="Sushi" evidence="17">
    <location>
        <begin position="284"/>
        <end position="343"/>
    </location>
</feature>
<evidence type="ECO:0000259" key="15">
    <source>
        <dbReference type="PROSITE" id="PS50026"/>
    </source>
</evidence>
<evidence type="ECO:0000259" key="16">
    <source>
        <dbReference type="PROSITE" id="PS50287"/>
    </source>
</evidence>
<evidence type="ECO:0000313" key="19">
    <source>
        <dbReference type="RefSeq" id="XP_018095457.1"/>
    </source>
</evidence>
<evidence type="ECO:0000256" key="1">
    <source>
        <dbReference type="ARBA" id="ARBA00004479"/>
    </source>
</evidence>
<feature type="transmembrane region" description="Helical" evidence="13">
    <location>
        <begin position="881"/>
        <end position="901"/>
    </location>
</feature>
<dbReference type="PANTHER" id="PTHR24051">
    <property type="entry name" value="SUSHI DOMAIN-CONTAINING PROTEIN 1"/>
    <property type="match status" value="1"/>
</dbReference>
<feature type="domain" description="EGF-like" evidence="15">
    <location>
        <begin position="122"/>
        <end position="159"/>
    </location>
</feature>
<dbReference type="PROSITE" id="PS50923">
    <property type="entry name" value="SUSHI"/>
    <property type="match status" value="4"/>
</dbReference>
<dbReference type="InterPro" id="IPR000742">
    <property type="entry name" value="EGF"/>
</dbReference>
<gene>
    <name evidence="19 20" type="primary">susd1.S</name>
</gene>
<dbReference type="OrthoDB" id="9943809at2759"/>
<name>A0A8J0U2Y4_XENLA</name>
<dbReference type="AlphaFoldDB" id="A0A8J0U2Y4"/>
<dbReference type="SUPFAM" id="SSF57196">
    <property type="entry name" value="EGF/Laminin"/>
    <property type="match status" value="3"/>
</dbReference>
<dbReference type="InterPro" id="IPR018097">
    <property type="entry name" value="EGF_Ca-bd_CS"/>
</dbReference>
<dbReference type="InterPro" id="IPR035976">
    <property type="entry name" value="Sushi/SCR/CCP_sf"/>
</dbReference>
<dbReference type="PROSITE" id="PS00010">
    <property type="entry name" value="ASX_HYDROXYL"/>
    <property type="match status" value="2"/>
</dbReference>
<dbReference type="CDD" id="cd00033">
    <property type="entry name" value="CCP"/>
    <property type="match status" value="4"/>
</dbReference>
<feature type="domain" description="Sushi" evidence="17">
    <location>
        <begin position="224"/>
        <end position="283"/>
    </location>
</feature>
<feature type="domain" description="Sushi" evidence="17">
    <location>
        <begin position="404"/>
        <end position="463"/>
    </location>
</feature>
<dbReference type="InterPro" id="IPR000436">
    <property type="entry name" value="Sushi_SCR_CCP_dom"/>
</dbReference>
<organism evidence="18 19">
    <name type="scientific">Xenopus laevis</name>
    <name type="common">African clawed frog</name>
    <dbReference type="NCBI Taxonomy" id="8355"/>
    <lineage>
        <taxon>Eukaryota</taxon>
        <taxon>Metazoa</taxon>
        <taxon>Chordata</taxon>
        <taxon>Craniata</taxon>
        <taxon>Vertebrata</taxon>
        <taxon>Euteleostomi</taxon>
        <taxon>Amphibia</taxon>
        <taxon>Batrachia</taxon>
        <taxon>Anura</taxon>
        <taxon>Pipoidea</taxon>
        <taxon>Pipidae</taxon>
        <taxon>Xenopodinae</taxon>
        <taxon>Xenopus</taxon>
        <taxon>Xenopus</taxon>
    </lineage>
</organism>
<evidence type="ECO:0000256" key="4">
    <source>
        <dbReference type="ARBA" id="ARBA00022729"/>
    </source>
</evidence>
<dbReference type="PANTHER" id="PTHR24051:SF5">
    <property type="entry name" value="SUSHI DOMAIN-CONTAINING PROTEIN 1"/>
    <property type="match status" value="1"/>
</dbReference>
<evidence type="ECO:0000256" key="6">
    <source>
        <dbReference type="ARBA" id="ARBA00022989"/>
    </source>
</evidence>
<evidence type="ECO:0000313" key="18">
    <source>
        <dbReference type="Proteomes" id="UP000186698"/>
    </source>
</evidence>
<dbReference type="SMART" id="SM00032">
    <property type="entry name" value="CCP"/>
    <property type="match status" value="4"/>
</dbReference>
<keyword evidence="4 14" id="KW-0732">Signal</keyword>
<dbReference type="Xenbase" id="XB-GENE-17339278">
    <property type="gene designation" value="susd1.S"/>
</dbReference>
<dbReference type="Pfam" id="PF00084">
    <property type="entry name" value="Sushi"/>
    <property type="match status" value="4"/>
</dbReference>
<keyword evidence="2 10" id="KW-0245">EGF-like domain</keyword>
<evidence type="ECO:0000259" key="17">
    <source>
        <dbReference type="PROSITE" id="PS50923"/>
    </source>
</evidence>
<dbReference type="GO" id="GO:0016020">
    <property type="term" value="C:membrane"/>
    <property type="evidence" value="ECO:0007669"/>
    <property type="project" value="UniProtKB-SubCell"/>
</dbReference>
<dbReference type="PROSITE" id="PS01187">
    <property type="entry name" value="EGF_CA"/>
    <property type="match status" value="1"/>
</dbReference>
<dbReference type="GO" id="GO:0005509">
    <property type="term" value="F:calcium ion binding"/>
    <property type="evidence" value="ECO:0007669"/>
    <property type="project" value="InterPro"/>
</dbReference>
<protein>
    <submittedName>
        <fullName evidence="19">Sushi domain-containing protein 1 isoform X1</fullName>
    </submittedName>
</protein>
<dbReference type="InterPro" id="IPR000152">
    <property type="entry name" value="EGF-type_Asp/Asn_hydroxyl_site"/>
</dbReference>
<feature type="domain" description="EGF-like" evidence="15">
    <location>
        <begin position="70"/>
        <end position="109"/>
    </location>
</feature>
<accession>A0A8J0U2Y4</accession>
<dbReference type="AGR" id="Xenbase:XB-GENE-17339278"/>
<dbReference type="CTD" id="108703735"/>
<dbReference type="InterPro" id="IPR051622">
    <property type="entry name" value="R-tyr_protein_phosphatases"/>
</dbReference>
<comment type="subcellular location">
    <subcellularLocation>
        <location evidence="1">Membrane</location>
        <topology evidence="1">Single-pass type I membrane protein</topology>
    </subcellularLocation>
</comment>
<comment type="caution">
    <text evidence="11">Lacks conserved residue(s) required for the propagation of feature annotation.</text>
</comment>
<feature type="signal peptide" evidence="14">
    <location>
        <begin position="1"/>
        <end position="24"/>
    </location>
</feature>
<dbReference type="KEGG" id="xla:108703735"/>
<evidence type="ECO:0000256" key="2">
    <source>
        <dbReference type="ARBA" id="ARBA00022536"/>
    </source>
</evidence>
<keyword evidence="7 13" id="KW-0472">Membrane</keyword>
<dbReference type="FunFam" id="2.10.25.10:FF:000002">
    <property type="entry name" value="Latent-transforming growth factor beta-binding protein 3"/>
    <property type="match status" value="1"/>
</dbReference>
<dbReference type="Pfam" id="PF23144">
    <property type="entry name" value="Fn3_PTPRU"/>
    <property type="match status" value="1"/>
</dbReference>
<dbReference type="Proteomes" id="UP000186698">
    <property type="component" value="Chromosome 1S"/>
</dbReference>
<dbReference type="InterPro" id="IPR057598">
    <property type="entry name" value="Fn3_PTPRU"/>
</dbReference>
<dbReference type="SMART" id="SM00181">
    <property type="entry name" value="EGF"/>
    <property type="match status" value="4"/>
</dbReference>
<evidence type="ECO:0000256" key="7">
    <source>
        <dbReference type="ARBA" id="ARBA00023136"/>
    </source>
</evidence>
<keyword evidence="8" id="KW-1015">Disulfide bond</keyword>
<evidence type="ECO:0000256" key="8">
    <source>
        <dbReference type="ARBA" id="ARBA00023157"/>
    </source>
</evidence>
<feature type="chain" id="PRO_5035236025" evidence="14">
    <location>
        <begin position="25"/>
        <end position="907"/>
    </location>
</feature>
<dbReference type="InterPro" id="IPR049883">
    <property type="entry name" value="NOTCH1_EGF-like"/>
</dbReference>
<proteinExistence type="predicted"/>
<dbReference type="InterPro" id="IPR001190">
    <property type="entry name" value="SRCR"/>
</dbReference>
<dbReference type="GeneID" id="108703735"/>
<evidence type="ECO:0000256" key="12">
    <source>
        <dbReference type="PROSITE-ProRule" id="PRU00302"/>
    </source>
</evidence>
<dbReference type="Gene3D" id="2.40.155.10">
    <property type="entry name" value="Green fluorescent protein"/>
    <property type="match status" value="1"/>
</dbReference>
<dbReference type="SMART" id="SM00179">
    <property type="entry name" value="EGF_CA"/>
    <property type="match status" value="4"/>
</dbReference>